<dbReference type="HOGENOM" id="CLU_871009_0_0_3"/>
<organism evidence="2 3">
    <name type="scientific">Microcystis aeruginosa PCC 9809</name>
    <dbReference type="NCBI Taxonomy" id="1160285"/>
    <lineage>
        <taxon>Bacteria</taxon>
        <taxon>Bacillati</taxon>
        <taxon>Cyanobacteriota</taxon>
        <taxon>Cyanophyceae</taxon>
        <taxon>Oscillatoriophycideae</taxon>
        <taxon>Chroococcales</taxon>
        <taxon>Microcystaceae</taxon>
        <taxon>Microcystis</taxon>
    </lineage>
</organism>
<protein>
    <recommendedName>
        <fullName evidence="4">PEP-CTERM protein-sorting domain-containing protein</fullName>
    </recommendedName>
</protein>
<accession>I4HV79</accession>
<dbReference type="Proteomes" id="UP000004775">
    <property type="component" value="Unassembled WGS sequence"/>
</dbReference>
<feature type="region of interest" description="Disordered" evidence="1">
    <location>
        <begin position="208"/>
        <end position="229"/>
    </location>
</feature>
<evidence type="ECO:0008006" key="4">
    <source>
        <dbReference type="Google" id="ProtNLM"/>
    </source>
</evidence>
<dbReference type="InterPro" id="IPR013424">
    <property type="entry name" value="Ice-binding_C"/>
</dbReference>
<dbReference type="RefSeq" id="WP_004162511.1">
    <property type="nucleotide sequence ID" value="NZ_HE973734.1"/>
</dbReference>
<reference evidence="2 3" key="1">
    <citation type="submission" date="2012-04" db="EMBL/GenBank/DDBJ databases">
        <authorList>
            <person name="Genoscope - CEA"/>
        </authorList>
    </citation>
    <scope>NUCLEOTIDE SEQUENCE [LARGE SCALE GENOMIC DNA]</scope>
    <source>
        <strain evidence="2 3">9809</strain>
    </source>
</reference>
<dbReference type="EMBL" id="CAIO01000301">
    <property type="protein sequence ID" value="CCI25953.1"/>
    <property type="molecule type" value="Genomic_DNA"/>
</dbReference>
<name>I4HV79_MICAE</name>
<proteinExistence type="predicted"/>
<gene>
    <name evidence="2" type="ORF">MICAH_370007</name>
</gene>
<evidence type="ECO:0000256" key="1">
    <source>
        <dbReference type="SAM" id="MobiDB-lite"/>
    </source>
</evidence>
<dbReference type="NCBIfam" id="TIGR02595">
    <property type="entry name" value="PEP_CTERM"/>
    <property type="match status" value="1"/>
</dbReference>
<sequence length="319" mass="32992">MLRNISHFVTLGILATVSIPLSYDSAAYAQRAMTVPEAMSYASTLEGYEFVLWGLQSLEGFDSPMEVQNWSLTFDSIGTNSFIASGSINSKLFSLNYSGNLSGTFGSTDMTWLGNWTGSLGDELIDATDTATWIFDSGLGLYTGMDFLQEGSLETLGVGGGITPSGFGFWSIIGLEVLGTTLAGVSTGGWGAAAAGVALGLTSYIALDPPPTPPRPPLPPTPPPPPTPPIFQKTNTININNAGGTINGGINIGNVSITINGNANCTIPCTSSGTSSIVSTPEPTSTLSLLALGILGAGATLKRKVKRSNSLEKEPTNIG</sequence>
<evidence type="ECO:0000313" key="2">
    <source>
        <dbReference type="EMBL" id="CCI25953.1"/>
    </source>
</evidence>
<evidence type="ECO:0000313" key="3">
    <source>
        <dbReference type="Proteomes" id="UP000004775"/>
    </source>
</evidence>
<comment type="caution">
    <text evidence="2">The sequence shown here is derived from an EMBL/GenBank/DDBJ whole genome shotgun (WGS) entry which is preliminary data.</text>
</comment>
<dbReference type="AlphaFoldDB" id="I4HV79"/>